<organism evidence="1 2">
    <name type="scientific">Pristionchus mayeri</name>
    <dbReference type="NCBI Taxonomy" id="1317129"/>
    <lineage>
        <taxon>Eukaryota</taxon>
        <taxon>Metazoa</taxon>
        <taxon>Ecdysozoa</taxon>
        <taxon>Nematoda</taxon>
        <taxon>Chromadorea</taxon>
        <taxon>Rhabditida</taxon>
        <taxon>Rhabditina</taxon>
        <taxon>Diplogasteromorpha</taxon>
        <taxon>Diplogasteroidea</taxon>
        <taxon>Neodiplogasteridae</taxon>
        <taxon>Pristionchus</taxon>
    </lineage>
</organism>
<name>A0AAN5CLF5_9BILA</name>
<accession>A0AAN5CLF5</accession>
<keyword evidence="2" id="KW-1185">Reference proteome</keyword>
<dbReference type="EMBL" id="BTRK01000004">
    <property type="protein sequence ID" value="GMR46610.1"/>
    <property type="molecule type" value="Genomic_DNA"/>
</dbReference>
<gene>
    <name evidence="1" type="ORF">PMAYCL1PPCAC_16805</name>
</gene>
<reference evidence="2" key="1">
    <citation type="submission" date="2022-10" db="EMBL/GenBank/DDBJ databases">
        <title>Genome assembly of Pristionchus species.</title>
        <authorList>
            <person name="Yoshida K."/>
            <person name="Sommer R.J."/>
        </authorList>
    </citation>
    <scope>NUCLEOTIDE SEQUENCE [LARGE SCALE GENOMIC DNA]</scope>
    <source>
        <strain evidence="2">RS5460</strain>
    </source>
</reference>
<dbReference type="Proteomes" id="UP001328107">
    <property type="component" value="Unassembled WGS sequence"/>
</dbReference>
<proteinExistence type="predicted"/>
<evidence type="ECO:0000313" key="1">
    <source>
        <dbReference type="EMBL" id="GMR46610.1"/>
    </source>
</evidence>
<dbReference type="AlphaFoldDB" id="A0AAN5CLF5"/>
<sequence length="110" mass="12496">MGITAAGSYQYKHYHRLSDKCQLMSCNRAGVNVDYFTLLLRTAGLTAIPYPRDISNDAEVLEMLGNGTVDVGWFLKRQELPWNEKAIFTLPVTAVTYGYIVTEDRTKMRD</sequence>
<feature type="non-terminal residue" evidence="1">
    <location>
        <position position="110"/>
    </location>
</feature>
<protein>
    <submittedName>
        <fullName evidence="1">Uncharacterized protein</fullName>
    </submittedName>
</protein>
<evidence type="ECO:0000313" key="2">
    <source>
        <dbReference type="Proteomes" id="UP001328107"/>
    </source>
</evidence>
<comment type="caution">
    <text evidence="1">The sequence shown here is derived from an EMBL/GenBank/DDBJ whole genome shotgun (WGS) entry which is preliminary data.</text>
</comment>